<dbReference type="Gene3D" id="3.10.180.10">
    <property type="entry name" value="2,3-Dihydroxybiphenyl 1,2-Dioxygenase, domain 1"/>
    <property type="match status" value="1"/>
</dbReference>
<dbReference type="PANTHER" id="PTHR36437:SF2">
    <property type="entry name" value="GLYOXALASE_BLEOMYCIN RESISTANCE PROTEIN_DIOXYGENASE"/>
    <property type="match status" value="1"/>
</dbReference>
<dbReference type="AlphaFoldDB" id="A0A5J5JU64"/>
<evidence type="ECO:0000313" key="3">
    <source>
        <dbReference type="EMBL" id="KAA9374228.1"/>
    </source>
</evidence>
<dbReference type="SUPFAM" id="SSF54593">
    <property type="entry name" value="Glyoxalase/Bleomycin resistance protein/Dihydroxybiphenyl dioxygenase"/>
    <property type="match status" value="1"/>
</dbReference>
<feature type="compositionally biased region" description="Polar residues" evidence="1">
    <location>
        <begin position="1"/>
        <end position="11"/>
    </location>
</feature>
<accession>A0A5J5JU64</accession>
<gene>
    <name evidence="3" type="ORF">F5972_32155</name>
</gene>
<protein>
    <recommendedName>
        <fullName evidence="2">VOC domain-containing protein</fullName>
    </recommendedName>
</protein>
<dbReference type="EMBL" id="VYTZ01000017">
    <property type="protein sequence ID" value="KAA9374228.1"/>
    <property type="molecule type" value="Genomic_DNA"/>
</dbReference>
<evidence type="ECO:0000259" key="2">
    <source>
        <dbReference type="PROSITE" id="PS51819"/>
    </source>
</evidence>
<feature type="compositionally biased region" description="Low complexity" evidence="1">
    <location>
        <begin position="12"/>
        <end position="25"/>
    </location>
</feature>
<evidence type="ECO:0000256" key="1">
    <source>
        <dbReference type="SAM" id="MobiDB-lite"/>
    </source>
</evidence>
<dbReference type="Proteomes" id="UP000327011">
    <property type="component" value="Unassembled WGS sequence"/>
</dbReference>
<dbReference type="InterPro" id="IPR004360">
    <property type="entry name" value="Glyas_Fos-R_dOase_dom"/>
</dbReference>
<sequence length="184" mass="20084">MTASRPSASSVTPRASRRSGSGSPTARRRWPNRPYGASSRCRARDARRPPGGIVIVNPRLAVLYVSDQSRTLEFLTGTLGFELAADVPQGEGRRWVEVRPPGAQTCVALAAVEPEILEALEARAGRMTHGWFDCDDVDATCRDLRGRGVEIVVAPQATPWREGGRWAQIRGHDGNLYGLTQRGH</sequence>
<dbReference type="InterPro" id="IPR037523">
    <property type="entry name" value="VOC_core"/>
</dbReference>
<dbReference type="InterPro" id="IPR029068">
    <property type="entry name" value="Glyas_Bleomycin-R_OHBP_Dase"/>
</dbReference>
<evidence type="ECO:0000313" key="4">
    <source>
        <dbReference type="Proteomes" id="UP000327011"/>
    </source>
</evidence>
<name>A0A5J5JU64_9ACTN</name>
<feature type="region of interest" description="Disordered" evidence="1">
    <location>
        <begin position="1"/>
        <end position="48"/>
    </location>
</feature>
<keyword evidence="4" id="KW-1185">Reference proteome</keyword>
<reference evidence="3 4" key="1">
    <citation type="submission" date="2019-09" db="EMBL/GenBank/DDBJ databases">
        <title>Screening of Novel Bioactive Compounds from Soil-Associated.</title>
        <authorList>
            <person name="Gong X."/>
        </authorList>
    </citation>
    <scope>NUCLEOTIDE SEQUENCE [LARGE SCALE GENOMIC DNA]</scope>
    <source>
        <strain evidence="3 4">Gxj-6</strain>
    </source>
</reference>
<comment type="caution">
    <text evidence="3">The sequence shown here is derived from an EMBL/GenBank/DDBJ whole genome shotgun (WGS) entry which is preliminary data.</text>
</comment>
<dbReference type="Pfam" id="PF00903">
    <property type="entry name" value="Glyoxalase"/>
    <property type="match status" value="1"/>
</dbReference>
<proteinExistence type="predicted"/>
<dbReference type="PROSITE" id="PS51819">
    <property type="entry name" value="VOC"/>
    <property type="match status" value="1"/>
</dbReference>
<feature type="domain" description="VOC" evidence="2">
    <location>
        <begin position="57"/>
        <end position="182"/>
    </location>
</feature>
<organism evidence="3 4">
    <name type="scientific">Microbispora cellulosiformans</name>
    <dbReference type="NCBI Taxonomy" id="2614688"/>
    <lineage>
        <taxon>Bacteria</taxon>
        <taxon>Bacillati</taxon>
        <taxon>Actinomycetota</taxon>
        <taxon>Actinomycetes</taxon>
        <taxon>Streptosporangiales</taxon>
        <taxon>Streptosporangiaceae</taxon>
        <taxon>Microbispora</taxon>
    </lineage>
</organism>
<dbReference type="PANTHER" id="PTHR36437">
    <property type="entry name" value="GLYOXALASE/BLEOMYCIN RESISTANCE PROTEIN/DIOXYGENASE"/>
    <property type="match status" value="1"/>
</dbReference>